<comment type="caution">
    <text evidence="14">The sequence shown here is derived from an EMBL/GenBank/DDBJ whole genome shotgun (WGS) entry which is preliminary data.</text>
</comment>
<dbReference type="PANTHER" id="PTHR10127:SF780">
    <property type="entry name" value="METALLOENDOPEPTIDASE"/>
    <property type="match status" value="1"/>
</dbReference>
<dbReference type="SMART" id="SM00235">
    <property type="entry name" value="ZnMc"/>
    <property type="match status" value="1"/>
</dbReference>
<evidence type="ECO:0000256" key="7">
    <source>
        <dbReference type="ARBA" id="ARBA00023049"/>
    </source>
</evidence>
<dbReference type="SUPFAM" id="SSF55486">
    <property type="entry name" value="Metalloproteases ('zincins'), catalytic domain"/>
    <property type="match status" value="1"/>
</dbReference>
<evidence type="ECO:0000256" key="1">
    <source>
        <dbReference type="ARBA" id="ARBA00002657"/>
    </source>
</evidence>
<dbReference type="PRINTS" id="PR00480">
    <property type="entry name" value="ASTACIN"/>
</dbReference>
<evidence type="ECO:0000256" key="2">
    <source>
        <dbReference type="ARBA" id="ARBA00022536"/>
    </source>
</evidence>
<keyword evidence="6 10" id="KW-0862">Zinc</keyword>
<evidence type="ECO:0000256" key="4">
    <source>
        <dbReference type="ARBA" id="ARBA00022723"/>
    </source>
</evidence>
<dbReference type="PROSITE" id="PS51864">
    <property type="entry name" value="ASTACIN"/>
    <property type="match status" value="1"/>
</dbReference>
<dbReference type="PROSITE" id="PS51670">
    <property type="entry name" value="SHKT"/>
    <property type="match status" value="2"/>
</dbReference>
<comment type="function">
    <text evidence="1">Metalloprotease.</text>
</comment>
<comment type="cofactor">
    <cofactor evidence="10 11">
        <name>Zn(2+)</name>
        <dbReference type="ChEBI" id="CHEBI:29105"/>
    </cofactor>
    <text evidence="10 11">Binds 1 zinc ion per subunit.</text>
</comment>
<keyword evidence="4 10" id="KW-0479">Metal-binding</keyword>
<dbReference type="Proteomes" id="UP000678393">
    <property type="component" value="Unassembled WGS sequence"/>
</dbReference>
<keyword evidence="3 10" id="KW-0645">Protease</keyword>
<comment type="caution">
    <text evidence="9">Lacks conserved residue(s) required for the propagation of feature annotation.</text>
</comment>
<feature type="active site" evidence="10">
    <location>
        <position position="185"/>
    </location>
</feature>
<dbReference type="FunFam" id="3.40.390.10:FF:000028">
    <property type="entry name" value="Zinc metalloproteinase"/>
    <property type="match status" value="1"/>
</dbReference>
<dbReference type="Pfam" id="PF01400">
    <property type="entry name" value="Astacin"/>
    <property type="match status" value="1"/>
</dbReference>
<keyword evidence="2" id="KW-0245">EGF-like domain</keyword>
<feature type="signal peptide" evidence="11">
    <location>
        <begin position="1"/>
        <end position="27"/>
    </location>
</feature>
<name>A0A8S4A3Y2_9EUPU</name>
<evidence type="ECO:0000259" key="13">
    <source>
        <dbReference type="PROSITE" id="PS51864"/>
    </source>
</evidence>
<dbReference type="EMBL" id="CAJHNH020008533">
    <property type="protein sequence ID" value="CAG5136449.1"/>
    <property type="molecule type" value="Genomic_DNA"/>
</dbReference>
<accession>A0A8S4A3Y2</accession>
<dbReference type="GO" id="GO:0006508">
    <property type="term" value="P:proteolysis"/>
    <property type="evidence" value="ECO:0007669"/>
    <property type="project" value="UniProtKB-KW"/>
</dbReference>
<dbReference type="Gene3D" id="1.10.10.1940">
    <property type="match status" value="2"/>
</dbReference>
<dbReference type="Pfam" id="PF01549">
    <property type="entry name" value="ShK"/>
    <property type="match status" value="2"/>
</dbReference>
<dbReference type="SMART" id="SM00254">
    <property type="entry name" value="ShKT"/>
    <property type="match status" value="2"/>
</dbReference>
<evidence type="ECO:0000313" key="15">
    <source>
        <dbReference type="Proteomes" id="UP000678393"/>
    </source>
</evidence>
<feature type="domain" description="ShKT" evidence="12">
    <location>
        <begin position="401"/>
        <end position="436"/>
    </location>
</feature>
<organism evidence="14 15">
    <name type="scientific">Candidula unifasciata</name>
    <dbReference type="NCBI Taxonomy" id="100452"/>
    <lineage>
        <taxon>Eukaryota</taxon>
        <taxon>Metazoa</taxon>
        <taxon>Spiralia</taxon>
        <taxon>Lophotrochozoa</taxon>
        <taxon>Mollusca</taxon>
        <taxon>Gastropoda</taxon>
        <taxon>Heterobranchia</taxon>
        <taxon>Euthyneura</taxon>
        <taxon>Panpulmonata</taxon>
        <taxon>Eupulmonata</taxon>
        <taxon>Stylommatophora</taxon>
        <taxon>Helicina</taxon>
        <taxon>Helicoidea</taxon>
        <taxon>Geomitridae</taxon>
        <taxon>Candidula</taxon>
    </lineage>
</organism>
<evidence type="ECO:0000256" key="10">
    <source>
        <dbReference type="PROSITE-ProRule" id="PRU01211"/>
    </source>
</evidence>
<dbReference type="OrthoDB" id="6061307at2759"/>
<evidence type="ECO:0000256" key="3">
    <source>
        <dbReference type="ARBA" id="ARBA00022670"/>
    </source>
</evidence>
<feature type="chain" id="PRO_5035963892" description="Metalloendopeptidase" evidence="11">
    <location>
        <begin position="28"/>
        <end position="493"/>
    </location>
</feature>
<keyword evidence="11" id="KW-0732">Signal</keyword>
<evidence type="ECO:0000256" key="8">
    <source>
        <dbReference type="ARBA" id="ARBA00023157"/>
    </source>
</evidence>
<evidence type="ECO:0000259" key="12">
    <source>
        <dbReference type="PROSITE" id="PS51670"/>
    </source>
</evidence>
<dbReference type="GO" id="GO:0004222">
    <property type="term" value="F:metalloendopeptidase activity"/>
    <property type="evidence" value="ECO:0007669"/>
    <property type="project" value="UniProtKB-UniRule"/>
</dbReference>
<dbReference type="InterPro" id="IPR024079">
    <property type="entry name" value="MetalloPept_cat_dom_sf"/>
</dbReference>
<keyword evidence="5 10" id="KW-0378">Hydrolase</keyword>
<dbReference type="InterPro" id="IPR034035">
    <property type="entry name" value="Astacin-like_dom"/>
</dbReference>
<proteinExistence type="predicted"/>
<dbReference type="GO" id="GO:0008270">
    <property type="term" value="F:zinc ion binding"/>
    <property type="evidence" value="ECO:0007669"/>
    <property type="project" value="UniProtKB-UniRule"/>
</dbReference>
<gene>
    <name evidence="14" type="ORF">CUNI_LOCUS22007</name>
</gene>
<feature type="binding site" evidence="10">
    <location>
        <position position="184"/>
    </location>
    <ligand>
        <name>Zn(2+)</name>
        <dbReference type="ChEBI" id="CHEBI:29105"/>
        <note>catalytic</note>
    </ligand>
</feature>
<dbReference type="InterPro" id="IPR001506">
    <property type="entry name" value="Peptidase_M12A"/>
</dbReference>
<evidence type="ECO:0000256" key="11">
    <source>
        <dbReference type="RuleBase" id="RU361183"/>
    </source>
</evidence>
<protein>
    <recommendedName>
        <fullName evidence="11">Metalloendopeptidase</fullName>
        <ecNumber evidence="11">3.4.24.-</ecNumber>
    </recommendedName>
</protein>
<reference evidence="14" key="1">
    <citation type="submission" date="2021-04" db="EMBL/GenBank/DDBJ databases">
        <authorList>
            <consortium name="Molecular Ecology Group"/>
        </authorList>
    </citation>
    <scope>NUCLEOTIDE SEQUENCE</scope>
</reference>
<evidence type="ECO:0000256" key="6">
    <source>
        <dbReference type="ARBA" id="ARBA00022833"/>
    </source>
</evidence>
<dbReference type="PANTHER" id="PTHR10127">
    <property type="entry name" value="DISCOIDIN, CUB, EGF, LAMININ , AND ZINC METALLOPROTEASE DOMAIN CONTAINING"/>
    <property type="match status" value="1"/>
</dbReference>
<evidence type="ECO:0000313" key="14">
    <source>
        <dbReference type="EMBL" id="CAG5136449.1"/>
    </source>
</evidence>
<keyword evidence="7 10" id="KW-0482">Metalloprotease</keyword>
<dbReference type="InterPro" id="IPR006026">
    <property type="entry name" value="Peptidase_Metallo"/>
</dbReference>
<keyword evidence="15" id="KW-1185">Reference proteome</keyword>
<feature type="domain" description="Peptidase M12A" evidence="13">
    <location>
        <begin position="92"/>
        <end position="289"/>
    </location>
</feature>
<dbReference type="Gene3D" id="3.40.390.10">
    <property type="entry name" value="Collagenase (Catalytic Domain)"/>
    <property type="match status" value="1"/>
</dbReference>
<evidence type="ECO:0000256" key="5">
    <source>
        <dbReference type="ARBA" id="ARBA00022801"/>
    </source>
</evidence>
<evidence type="ECO:0000256" key="9">
    <source>
        <dbReference type="PROSITE-ProRule" id="PRU01005"/>
    </source>
</evidence>
<feature type="binding site" evidence="10">
    <location>
        <position position="194"/>
    </location>
    <ligand>
        <name>Zn(2+)</name>
        <dbReference type="ChEBI" id="CHEBI:29105"/>
        <note>catalytic</note>
    </ligand>
</feature>
<feature type="domain" description="ShKT" evidence="12">
    <location>
        <begin position="358"/>
        <end position="391"/>
    </location>
</feature>
<sequence length="493" mass="54885">MTPMAFKTLRVFSIVLMLHLCYQSTSGRTIDEMIASSSNKMTSFDMIEDEHVTVLRLELDMLMTVDQYLALYGKPNLLNSANSKTPTRNKRKAIKNLNTRWTNKRIPYRIAPSTFSNTDNAEIMQAIGEWEKYTCINFQPATISDSNFVNFEDGSGCSSYIGMIRGKQSVSLAGGCRFKGIIAHEIGHAVGFFHEQNRPDRDDYVIIKKENILHPDVYDNFKKYDWSAVSSYDVPYDYKSIMHYGGTAFSGNGKNTIVTIDPAYQNVIGNREGLSFNDIKLANLMYNCNETCSSSIRCPKEGFLGKDCQCWCAGDPVRICDSSSVKPTARPTIRPTARPTARPTLRPTVRPTTEIINCKDRNPNCPSWQKSGFCLSSNYVKTFCQASCRMCEGDRQTPSQCKDFRNYCPAWGKRGYCSGTMATFMRSYCPATCGACNKRTLVPEMAIGTKVGSTVDTGVDGNSGSVNNGGFASSSLSFFATLLCMLISFVDML</sequence>
<dbReference type="CDD" id="cd04280">
    <property type="entry name" value="ZnMc_astacin_like"/>
    <property type="match status" value="1"/>
</dbReference>
<dbReference type="InterPro" id="IPR003582">
    <property type="entry name" value="ShKT_dom"/>
</dbReference>
<feature type="binding site" evidence="10">
    <location>
        <position position="188"/>
    </location>
    <ligand>
        <name>Zn(2+)</name>
        <dbReference type="ChEBI" id="CHEBI:29105"/>
        <note>catalytic</note>
    </ligand>
</feature>
<dbReference type="GO" id="GO:0018996">
    <property type="term" value="P:molting cycle, collagen and cuticulin-based cuticle"/>
    <property type="evidence" value="ECO:0007669"/>
    <property type="project" value="UniProtKB-ARBA"/>
</dbReference>
<dbReference type="AlphaFoldDB" id="A0A8S4A3Y2"/>
<keyword evidence="8" id="KW-1015">Disulfide bond</keyword>
<dbReference type="EC" id="3.4.24.-" evidence="11"/>